<comment type="caution">
    <text evidence="1">The sequence shown here is derived from an EMBL/GenBank/DDBJ whole genome shotgun (WGS) entry which is preliminary data.</text>
</comment>
<dbReference type="Proteomes" id="UP001215280">
    <property type="component" value="Unassembled WGS sequence"/>
</dbReference>
<dbReference type="AlphaFoldDB" id="A0AAD7HDB5"/>
<proteinExistence type="predicted"/>
<dbReference type="EMBL" id="JARJLG010000318">
    <property type="protein sequence ID" value="KAJ7717431.1"/>
    <property type="molecule type" value="Genomic_DNA"/>
</dbReference>
<reference evidence="1" key="1">
    <citation type="submission" date="2023-03" db="EMBL/GenBank/DDBJ databases">
        <title>Massive genome expansion in bonnet fungi (Mycena s.s.) driven by repeated elements and novel gene families across ecological guilds.</title>
        <authorList>
            <consortium name="Lawrence Berkeley National Laboratory"/>
            <person name="Harder C.B."/>
            <person name="Miyauchi S."/>
            <person name="Viragh M."/>
            <person name="Kuo A."/>
            <person name="Thoen E."/>
            <person name="Andreopoulos B."/>
            <person name="Lu D."/>
            <person name="Skrede I."/>
            <person name="Drula E."/>
            <person name="Henrissat B."/>
            <person name="Morin E."/>
            <person name="Kohler A."/>
            <person name="Barry K."/>
            <person name="LaButti K."/>
            <person name="Morin E."/>
            <person name="Salamov A."/>
            <person name="Lipzen A."/>
            <person name="Mereny Z."/>
            <person name="Hegedus B."/>
            <person name="Baldrian P."/>
            <person name="Stursova M."/>
            <person name="Weitz H."/>
            <person name="Taylor A."/>
            <person name="Grigoriev I.V."/>
            <person name="Nagy L.G."/>
            <person name="Martin F."/>
            <person name="Kauserud H."/>
        </authorList>
    </citation>
    <scope>NUCLEOTIDE SEQUENCE</scope>
    <source>
        <strain evidence="1">CBHHK188m</strain>
    </source>
</reference>
<name>A0AAD7HDB5_9AGAR</name>
<keyword evidence="2" id="KW-1185">Reference proteome</keyword>
<evidence type="ECO:0000313" key="1">
    <source>
        <dbReference type="EMBL" id="KAJ7717431.1"/>
    </source>
</evidence>
<sequence>MPSGGASMYGSLVKLEVTNVPEHRWPTATVFVAILTAARSLEVLLMNHFGVSIHTNSANAIAFTLPHLRSLELDISKIQYLMLRPGSHPRMNDYDAHTFLSAFPDICQLDICTYGQAFVNALDAALTLAPLLCELAVGDTTITALHLYVMGRQNYDTVDLLVYYVGAESEVSHSDEELLVVAELVVEMRSRLATFETYTMFPL</sequence>
<gene>
    <name evidence="1" type="ORF">DFH07DRAFT_785181</name>
</gene>
<evidence type="ECO:0000313" key="2">
    <source>
        <dbReference type="Proteomes" id="UP001215280"/>
    </source>
</evidence>
<protein>
    <submittedName>
        <fullName evidence="1">Uncharacterized protein</fullName>
    </submittedName>
</protein>
<organism evidence="1 2">
    <name type="scientific">Mycena maculata</name>
    <dbReference type="NCBI Taxonomy" id="230809"/>
    <lineage>
        <taxon>Eukaryota</taxon>
        <taxon>Fungi</taxon>
        <taxon>Dikarya</taxon>
        <taxon>Basidiomycota</taxon>
        <taxon>Agaricomycotina</taxon>
        <taxon>Agaricomycetes</taxon>
        <taxon>Agaricomycetidae</taxon>
        <taxon>Agaricales</taxon>
        <taxon>Marasmiineae</taxon>
        <taxon>Mycenaceae</taxon>
        <taxon>Mycena</taxon>
    </lineage>
</organism>
<accession>A0AAD7HDB5</accession>